<evidence type="ECO:0000313" key="1">
    <source>
        <dbReference type="EMBL" id="KAI3725020.1"/>
    </source>
</evidence>
<gene>
    <name evidence="1" type="ORF">L1987_64792</name>
</gene>
<proteinExistence type="predicted"/>
<organism evidence="1 2">
    <name type="scientific">Smallanthus sonchifolius</name>
    <dbReference type="NCBI Taxonomy" id="185202"/>
    <lineage>
        <taxon>Eukaryota</taxon>
        <taxon>Viridiplantae</taxon>
        <taxon>Streptophyta</taxon>
        <taxon>Embryophyta</taxon>
        <taxon>Tracheophyta</taxon>
        <taxon>Spermatophyta</taxon>
        <taxon>Magnoliopsida</taxon>
        <taxon>eudicotyledons</taxon>
        <taxon>Gunneridae</taxon>
        <taxon>Pentapetalae</taxon>
        <taxon>asterids</taxon>
        <taxon>campanulids</taxon>
        <taxon>Asterales</taxon>
        <taxon>Asteraceae</taxon>
        <taxon>Asteroideae</taxon>
        <taxon>Heliantheae alliance</taxon>
        <taxon>Millerieae</taxon>
        <taxon>Smallanthus</taxon>
    </lineage>
</organism>
<comment type="caution">
    <text evidence="1">The sequence shown here is derived from an EMBL/GenBank/DDBJ whole genome shotgun (WGS) entry which is preliminary data.</text>
</comment>
<keyword evidence="2" id="KW-1185">Reference proteome</keyword>
<sequence length="90" mass="10106">MAKNIVRQESTKFPAKRSRLWLSSDSYKILSKGKGSKTIEGLALDMKMLQKEPFALKSSELKTDALKNMEILKLLKLNFSKLSSSIIADS</sequence>
<name>A0ACB9BSS5_9ASTR</name>
<evidence type="ECO:0000313" key="2">
    <source>
        <dbReference type="Proteomes" id="UP001056120"/>
    </source>
</evidence>
<reference evidence="2" key="1">
    <citation type="journal article" date="2022" name="Mol. Ecol. Resour.">
        <title>The genomes of chicory, endive, great burdock and yacon provide insights into Asteraceae palaeo-polyploidization history and plant inulin production.</title>
        <authorList>
            <person name="Fan W."/>
            <person name="Wang S."/>
            <person name="Wang H."/>
            <person name="Wang A."/>
            <person name="Jiang F."/>
            <person name="Liu H."/>
            <person name="Zhao H."/>
            <person name="Xu D."/>
            <person name="Zhang Y."/>
        </authorList>
    </citation>
    <scope>NUCLEOTIDE SEQUENCE [LARGE SCALE GENOMIC DNA]</scope>
    <source>
        <strain evidence="2">cv. Yunnan</strain>
    </source>
</reference>
<protein>
    <submittedName>
        <fullName evidence="1">Uncharacterized protein</fullName>
    </submittedName>
</protein>
<dbReference type="Proteomes" id="UP001056120">
    <property type="component" value="Linkage Group LG22"/>
</dbReference>
<dbReference type="EMBL" id="CM042039">
    <property type="protein sequence ID" value="KAI3725020.1"/>
    <property type="molecule type" value="Genomic_DNA"/>
</dbReference>
<accession>A0ACB9BSS5</accession>
<reference evidence="1 2" key="2">
    <citation type="journal article" date="2022" name="Mol. Ecol. Resour.">
        <title>The genomes of chicory, endive, great burdock and yacon provide insights into Asteraceae paleo-polyploidization history and plant inulin production.</title>
        <authorList>
            <person name="Fan W."/>
            <person name="Wang S."/>
            <person name="Wang H."/>
            <person name="Wang A."/>
            <person name="Jiang F."/>
            <person name="Liu H."/>
            <person name="Zhao H."/>
            <person name="Xu D."/>
            <person name="Zhang Y."/>
        </authorList>
    </citation>
    <scope>NUCLEOTIDE SEQUENCE [LARGE SCALE GENOMIC DNA]</scope>
    <source>
        <strain evidence="2">cv. Yunnan</strain>
        <tissue evidence="1">Leaves</tissue>
    </source>
</reference>